<dbReference type="NCBIfam" id="NF040700">
    <property type="entry name" value="VPA1262_N_dom"/>
    <property type="match status" value="1"/>
</dbReference>
<dbReference type="OrthoDB" id="8428218at2"/>
<evidence type="ECO:0000313" key="1">
    <source>
        <dbReference type="EMBL" id="CAB1368012.1"/>
    </source>
</evidence>
<dbReference type="EMBL" id="LR778301">
    <property type="protein sequence ID" value="CAB1368012.1"/>
    <property type="molecule type" value="Genomic_DNA"/>
</dbReference>
<protein>
    <submittedName>
        <fullName evidence="1">Uncharacterized protein</fullName>
    </submittedName>
</protein>
<dbReference type="KEGG" id="doe:DENOEST_0847"/>
<organism evidence="1 2">
    <name type="scientific">Denitratisoma oestradiolicum</name>
    <dbReference type="NCBI Taxonomy" id="311182"/>
    <lineage>
        <taxon>Bacteria</taxon>
        <taxon>Pseudomonadati</taxon>
        <taxon>Pseudomonadota</taxon>
        <taxon>Betaproteobacteria</taxon>
        <taxon>Nitrosomonadales</taxon>
        <taxon>Sterolibacteriaceae</taxon>
        <taxon>Denitratisoma</taxon>
    </lineage>
</organism>
<reference evidence="1 2" key="1">
    <citation type="submission" date="2020-03" db="EMBL/GenBank/DDBJ databases">
        <authorList>
            <consortium name="Genoscope - CEA"/>
            <person name="William W."/>
        </authorList>
    </citation>
    <scope>NUCLEOTIDE SEQUENCE [LARGE SCALE GENOMIC DNA]</scope>
    <source>
        <strain evidence="2">DSM 16959</strain>
    </source>
</reference>
<accession>A0A6S6XYR2</accession>
<proteinExistence type="predicted"/>
<name>A0A6S6XYR2_9PROT</name>
<evidence type="ECO:0000313" key="2">
    <source>
        <dbReference type="Proteomes" id="UP000515733"/>
    </source>
</evidence>
<dbReference type="Proteomes" id="UP000515733">
    <property type="component" value="Chromosome"/>
</dbReference>
<keyword evidence="2" id="KW-1185">Reference proteome</keyword>
<gene>
    <name evidence="1" type="ORF">DENOEST_0847</name>
</gene>
<dbReference type="AlphaFoldDB" id="A0A6S6XYR2"/>
<sequence>MAQTLDGVPSDIRMGQLIGEHDKPRARPLWLPQSEFVEWLRRLFAHHRSAQITWVDPYMDDVGINLINQYGVPDSTYLVLTEHTPEAPLSDWPERLLHDWGMGPEPKSLPPSRIDNLKSACRSWADTAHGARLQVMGLPPDELHDRMILIRDAQLKPIAGYYLSHSLQRENGNIPLTITSIPDNGLRNLADYLDDMVARVLTAENTQTDFNFNPIIFDSAAHIA</sequence>
<dbReference type="RefSeq" id="WP_145771618.1">
    <property type="nucleotide sequence ID" value="NZ_LR778301.1"/>
</dbReference>